<feature type="binding site" evidence="7">
    <location>
        <position position="231"/>
    </location>
    <ligand>
        <name>substrate</name>
        <note>ligand shared between homodimeric partners</note>
    </ligand>
</feature>
<dbReference type="PANTHER" id="PTHR43270">
    <property type="entry name" value="BETA-ALA-HIS DIPEPTIDASE"/>
    <property type="match status" value="1"/>
</dbReference>
<evidence type="ECO:0000256" key="2">
    <source>
        <dbReference type="ARBA" id="ARBA00022670"/>
    </source>
</evidence>
<evidence type="ECO:0000256" key="8">
    <source>
        <dbReference type="PIRSR" id="PIRSR037242-3"/>
    </source>
</evidence>
<evidence type="ECO:0000256" key="9">
    <source>
        <dbReference type="PIRSR" id="PIRSR037242-4"/>
    </source>
</evidence>
<keyword evidence="4" id="KW-0378">Hydrolase</keyword>
<feature type="domain" description="Peptidase M20 dimerisation" evidence="10">
    <location>
        <begin position="212"/>
        <end position="369"/>
    </location>
</feature>
<keyword evidence="5" id="KW-0482">Metalloprotease</keyword>
<reference evidence="11" key="1">
    <citation type="submission" date="2023-03" db="EMBL/GenBank/DDBJ databases">
        <title>Chromosome-level genomes of two armyworms, Mythimna separata and Mythimna loreyi, provide insights into the biosynthesis and reception of sex pheromones.</title>
        <authorList>
            <person name="Zhao H."/>
        </authorList>
    </citation>
    <scope>NUCLEOTIDE SEQUENCE</scope>
    <source>
        <strain evidence="11">BeijingLab</strain>
        <tissue evidence="11">Pupa</tissue>
    </source>
</reference>
<evidence type="ECO:0000256" key="1">
    <source>
        <dbReference type="ARBA" id="ARBA00006247"/>
    </source>
</evidence>
<feature type="binding site" evidence="8">
    <location>
        <position position="198"/>
    </location>
    <ligand>
        <name>Mn(2+)</name>
        <dbReference type="ChEBI" id="CHEBI:29035"/>
        <label>2</label>
    </ligand>
</feature>
<feature type="binding site" description="in other chain" evidence="7">
    <location>
        <position position="420"/>
    </location>
    <ligand>
        <name>substrate</name>
        <note>ligand shared between homodimeric partners</note>
    </ligand>
</feature>
<keyword evidence="3 8" id="KW-0479">Metal-binding</keyword>
<sequence length="481" mass="53941">MADRTLPQVFKYVDDNAETFKKLLKEAVAIPSVSCDVKYRNDCVRMVEWMQEKLKEVGATTELRDVGYQTIDEKEVKLPPVLVGVLGNDPLKQTICIYGHLDVQPALKSDGWDTEPFELVERDGKLFGRGSTDDKGPVLGWVHAINAYKAVGEELPVNLKFVLECMEESGSEGLDALLLEKLKPEGFFKDVDYVCISDNYWLGTTKPCITYGLRGISYYFLEIQCAQMDLHSGVYGGTVHEAMTDLIYLMNELVDKNGKILIDGIYDSVAPLTDNEKKLYTNIDFDTDGYRKSIGAPKLAHNGDKEQILMHRWRFPSLSLHGIEGAAFQPGAKTVIPGKVIGKFSIRIVPNQEPEEVEKLVFDFVNKKWAARKSPNKMRITAQSGRAWTENPDHPHYQAAARATRMIYLTEPDMSREGGSIPVTITLQEASGRNVLLLPMGAGDDMAHSQNEKINVRNYIEGIKLFAAYFHEVSKLPKPSK</sequence>
<dbReference type="SUPFAM" id="SSF53187">
    <property type="entry name" value="Zn-dependent exopeptidases"/>
    <property type="match status" value="1"/>
</dbReference>
<dbReference type="GO" id="GO:0070573">
    <property type="term" value="F:metallodipeptidase activity"/>
    <property type="evidence" value="ECO:0007669"/>
    <property type="project" value="InterPro"/>
</dbReference>
<dbReference type="AlphaFoldDB" id="A0AAD7Z0X3"/>
<name>A0AAD7Z0X3_MYTSE</name>
<feature type="binding site" evidence="8">
    <location>
        <position position="133"/>
    </location>
    <ligand>
        <name>Mn(2+)</name>
        <dbReference type="ChEBI" id="CHEBI:29035"/>
        <label>2</label>
    </ligand>
</feature>
<organism evidence="11 12">
    <name type="scientific">Mythimna separata</name>
    <name type="common">Oriental armyworm</name>
    <name type="synonym">Pseudaletia separata</name>
    <dbReference type="NCBI Taxonomy" id="271217"/>
    <lineage>
        <taxon>Eukaryota</taxon>
        <taxon>Metazoa</taxon>
        <taxon>Ecdysozoa</taxon>
        <taxon>Arthropoda</taxon>
        <taxon>Hexapoda</taxon>
        <taxon>Insecta</taxon>
        <taxon>Pterygota</taxon>
        <taxon>Neoptera</taxon>
        <taxon>Endopterygota</taxon>
        <taxon>Lepidoptera</taxon>
        <taxon>Glossata</taxon>
        <taxon>Ditrysia</taxon>
        <taxon>Noctuoidea</taxon>
        <taxon>Noctuidae</taxon>
        <taxon>Noctuinae</taxon>
        <taxon>Hadenini</taxon>
        <taxon>Mythimna</taxon>
    </lineage>
</organism>
<comment type="caution">
    <text evidence="11">The sequence shown here is derived from an EMBL/GenBank/DDBJ whole genome shotgun (WGS) entry which is preliminary data.</text>
</comment>
<feature type="binding site" description="in other chain" evidence="7">
    <location>
        <position position="198"/>
    </location>
    <ligand>
        <name>substrate</name>
        <note>ligand shared between homodimeric partners</note>
    </ligand>
</feature>
<keyword evidence="2" id="KW-0645">Protease</keyword>
<dbReference type="CDD" id="cd05676">
    <property type="entry name" value="M20_dipept_like_CNDP"/>
    <property type="match status" value="1"/>
</dbReference>
<protein>
    <recommendedName>
        <fullName evidence="10">Peptidase M20 dimerisation domain-containing protein</fullName>
    </recommendedName>
</protein>
<dbReference type="Gene3D" id="3.40.630.10">
    <property type="entry name" value="Zn peptidases"/>
    <property type="match status" value="1"/>
</dbReference>
<accession>A0AAD7Z0X3</accession>
<dbReference type="Pfam" id="PF07687">
    <property type="entry name" value="M20_dimer"/>
    <property type="match status" value="1"/>
</dbReference>
<keyword evidence="8" id="KW-0464">Manganese</keyword>
<feature type="binding site" evidence="7">
    <location>
        <position position="334"/>
    </location>
    <ligand>
        <name>substrate</name>
        <note>ligand shared between homodimeric partners</note>
    </ligand>
</feature>
<dbReference type="InterPro" id="IPR011650">
    <property type="entry name" value="Peptidase_M20_dimer"/>
</dbReference>
<gene>
    <name evidence="11" type="ORF">PYW07_014604</name>
</gene>
<dbReference type="GO" id="GO:0046872">
    <property type="term" value="F:metal ion binding"/>
    <property type="evidence" value="ECO:0007669"/>
    <property type="project" value="UniProtKB-KW"/>
</dbReference>
<comment type="similarity">
    <text evidence="1">Belongs to the peptidase M20A family.</text>
</comment>
<feature type="binding site" evidence="8">
    <location>
        <position position="133"/>
    </location>
    <ligand>
        <name>Mn(2+)</name>
        <dbReference type="ChEBI" id="CHEBI:29035"/>
        <label>1</label>
    </ligand>
</feature>
<feature type="active site" evidence="6">
    <location>
        <position position="102"/>
    </location>
</feature>
<dbReference type="InterPro" id="IPR002933">
    <property type="entry name" value="Peptidase_M20"/>
</dbReference>
<evidence type="ECO:0000259" key="10">
    <source>
        <dbReference type="Pfam" id="PF07687"/>
    </source>
</evidence>
<dbReference type="InterPro" id="IPR017153">
    <property type="entry name" value="CNDP/DUG1"/>
</dbReference>
<evidence type="ECO:0000256" key="4">
    <source>
        <dbReference type="ARBA" id="ARBA00022801"/>
    </source>
</evidence>
<dbReference type="GO" id="GO:0006508">
    <property type="term" value="P:proteolysis"/>
    <property type="evidence" value="ECO:0007669"/>
    <property type="project" value="UniProtKB-KW"/>
</dbReference>
<evidence type="ECO:0000256" key="3">
    <source>
        <dbReference type="ARBA" id="ARBA00022723"/>
    </source>
</evidence>
<proteinExistence type="inferred from homology"/>
<dbReference type="EMBL" id="JARGEI010000003">
    <property type="protein sequence ID" value="KAJ8734053.1"/>
    <property type="molecule type" value="Genomic_DNA"/>
</dbReference>
<feature type="binding site" evidence="8">
    <location>
        <position position="168"/>
    </location>
    <ligand>
        <name>Mn(2+)</name>
        <dbReference type="ChEBI" id="CHEBI:29035"/>
        <label>1</label>
    </ligand>
</feature>
<feature type="site" description="Important for catalytic activity" evidence="9">
    <location>
        <position position="231"/>
    </location>
</feature>
<feature type="binding site" evidence="8">
    <location>
        <position position="448"/>
    </location>
    <ligand>
        <name>Mn(2+)</name>
        <dbReference type="ChEBI" id="CHEBI:29035"/>
        <label>1</label>
    </ligand>
</feature>
<feature type="binding site" evidence="8">
    <location>
        <position position="100"/>
    </location>
    <ligand>
        <name>Mn(2+)</name>
        <dbReference type="ChEBI" id="CHEBI:29035"/>
        <label>2</label>
    </ligand>
</feature>
<comment type="cofactor">
    <cofactor evidence="8">
        <name>Mn(2+)</name>
        <dbReference type="ChEBI" id="CHEBI:29035"/>
    </cofactor>
    <text evidence="8">Binds 2 manganese ions per subunit.</text>
</comment>
<feature type="active site" description="Proton acceptor" evidence="6">
    <location>
        <position position="167"/>
    </location>
</feature>
<dbReference type="PROSITE" id="PS00759">
    <property type="entry name" value="ARGE_DAPE_CPG2_2"/>
    <property type="match status" value="1"/>
</dbReference>
<dbReference type="PANTHER" id="PTHR43270:SF4">
    <property type="entry name" value="CARNOSINE DIPEPTIDASE 2, ISOFORM A"/>
    <property type="match status" value="1"/>
</dbReference>
<dbReference type="InterPro" id="IPR001261">
    <property type="entry name" value="ArgE/DapE_CS"/>
</dbReference>
<keyword evidence="12" id="KW-1185">Reference proteome</keyword>
<feature type="binding site" description="in other chain" evidence="7">
    <location>
        <position position="347"/>
    </location>
    <ligand>
        <name>substrate</name>
        <note>ligand shared between homodimeric partners</note>
    </ligand>
</feature>
<evidence type="ECO:0000256" key="6">
    <source>
        <dbReference type="PIRSR" id="PIRSR037242-1"/>
    </source>
</evidence>
<dbReference type="Proteomes" id="UP001231518">
    <property type="component" value="Chromosome 5"/>
</dbReference>
<feature type="binding site" description="in other chain" evidence="7">
    <location>
        <position position="448"/>
    </location>
    <ligand>
        <name>substrate</name>
        <note>ligand shared between homodimeric partners</note>
    </ligand>
</feature>
<evidence type="ECO:0000313" key="12">
    <source>
        <dbReference type="Proteomes" id="UP001231518"/>
    </source>
</evidence>
<evidence type="ECO:0000256" key="7">
    <source>
        <dbReference type="PIRSR" id="PIRSR037242-2"/>
    </source>
</evidence>
<dbReference type="Gene3D" id="3.30.70.360">
    <property type="match status" value="1"/>
</dbReference>
<dbReference type="InterPro" id="IPR051458">
    <property type="entry name" value="Cyt/Met_Dipeptidase"/>
</dbReference>
<dbReference type="Pfam" id="PF01546">
    <property type="entry name" value="Peptidase_M20"/>
    <property type="match status" value="1"/>
</dbReference>
<evidence type="ECO:0000313" key="11">
    <source>
        <dbReference type="EMBL" id="KAJ8734053.1"/>
    </source>
</evidence>
<dbReference type="PIRSF" id="PIRSF037242">
    <property type="entry name" value="CNDP_dipeptidase"/>
    <property type="match status" value="1"/>
</dbReference>
<evidence type="ECO:0000256" key="5">
    <source>
        <dbReference type="ARBA" id="ARBA00023049"/>
    </source>
</evidence>